<evidence type="ECO:0000313" key="2">
    <source>
        <dbReference type="Proteomes" id="UP000184073"/>
    </source>
</evidence>
<dbReference type="EMBL" id="KV878127">
    <property type="protein sequence ID" value="OJJ00883.1"/>
    <property type="molecule type" value="Genomic_DNA"/>
</dbReference>
<accession>A0A1L9PHG0</accession>
<name>A0A1L9PHG0_ASPVE</name>
<sequence>MSLPQGSQPVQPSRIPYDLYCEIVRVLGEAANARRENPSRSWIDPHRAKGILVNLARVSKNMKELVYPHIYPHIELTSSQSLNGLLWTLTQNPEIAHRINSLDVSHGLSWTHQHSWPHPPVIHQINDREELAQLPLPGMQSDVRVLWRGVCKKVPTLARRWSYHPDVRNGMLHLVLLLLMLPNLRVFRSLPWDRRGKAEYLLSTIIMNMTKTHAKRFLGSLESLEIVDLKCRNNVGFLRKMVLLPRLQTLDLPISGGMRVFALDITHAREHSLPLQNVRIQSSAFSRSSLFNLLRSIQRLEVLHYPITDYIRPPVNGGDGIKRALDRHRQHLKELNLVIDHHCPNRQESLFLRWPLPLYGLTPSWSFAAYSTLRALHIPDVCLGFGNSESLRRTNLRTCLPACIETLALMTRVADIDRTDYIRQLLHKCLAFQRLERITLIQVQRDLHSVSPNPTICHPAPKWRVAFEYVSYA</sequence>
<keyword evidence="2" id="KW-1185">Reference proteome</keyword>
<dbReference type="VEuPathDB" id="FungiDB:ASPVEDRAFT_71046"/>
<reference evidence="2" key="1">
    <citation type="journal article" date="2017" name="Genome Biol.">
        <title>Comparative genomics reveals high biological diversity and specific adaptations in the industrially and medically important fungal genus Aspergillus.</title>
        <authorList>
            <person name="de Vries R.P."/>
            <person name="Riley R."/>
            <person name="Wiebenga A."/>
            <person name="Aguilar-Osorio G."/>
            <person name="Amillis S."/>
            <person name="Uchima C.A."/>
            <person name="Anderluh G."/>
            <person name="Asadollahi M."/>
            <person name="Askin M."/>
            <person name="Barry K."/>
            <person name="Battaglia E."/>
            <person name="Bayram O."/>
            <person name="Benocci T."/>
            <person name="Braus-Stromeyer S.A."/>
            <person name="Caldana C."/>
            <person name="Canovas D."/>
            <person name="Cerqueira G.C."/>
            <person name="Chen F."/>
            <person name="Chen W."/>
            <person name="Choi C."/>
            <person name="Clum A."/>
            <person name="Dos Santos R.A."/>
            <person name="Damasio A.R."/>
            <person name="Diallinas G."/>
            <person name="Emri T."/>
            <person name="Fekete E."/>
            <person name="Flipphi M."/>
            <person name="Freyberg S."/>
            <person name="Gallo A."/>
            <person name="Gournas C."/>
            <person name="Habgood R."/>
            <person name="Hainaut M."/>
            <person name="Harispe M.L."/>
            <person name="Henrissat B."/>
            <person name="Hilden K.S."/>
            <person name="Hope R."/>
            <person name="Hossain A."/>
            <person name="Karabika E."/>
            <person name="Karaffa L."/>
            <person name="Karanyi Z."/>
            <person name="Krasevec N."/>
            <person name="Kuo A."/>
            <person name="Kusch H."/>
            <person name="LaButti K."/>
            <person name="Lagendijk E.L."/>
            <person name="Lapidus A."/>
            <person name="Levasseur A."/>
            <person name="Lindquist E."/>
            <person name="Lipzen A."/>
            <person name="Logrieco A.F."/>
            <person name="MacCabe A."/>
            <person name="Maekelae M.R."/>
            <person name="Malavazi I."/>
            <person name="Melin P."/>
            <person name="Meyer V."/>
            <person name="Mielnichuk N."/>
            <person name="Miskei M."/>
            <person name="Molnar A.P."/>
            <person name="Mule G."/>
            <person name="Ngan C.Y."/>
            <person name="Orejas M."/>
            <person name="Orosz E."/>
            <person name="Ouedraogo J.P."/>
            <person name="Overkamp K.M."/>
            <person name="Park H.-S."/>
            <person name="Perrone G."/>
            <person name="Piumi F."/>
            <person name="Punt P.J."/>
            <person name="Ram A.F."/>
            <person name="Ramon A."/>
            <person name="Rauscher S."/>
            <person name="Record E."/>
            <person name="Riano-Pachon D.M."/>
            <person name="Robert V."/>
            <person name="Roehrig J."/>
            <person name="Ruller R."/>
            <person name="Salamov A."/>
            <person name="Salih N.S."/>
            <person name="Samson R.A."/>
            <person name="Sandor E."/>
            <person name="Sanguinetti M."/>
            <person name="Schuetze T."/>
            <person name="Sepcic K."/>
            <person name="Shelest E."/>
            <person name="Sherlock G."/>
            <person name="Sophianopoulou V."/>
            <person name="Squina F.M."/>
            <person name="Sun H."/>
            <person name="Susca A."/>
            <person name="Todd R.B."/>
            <person name="Tsang A."/>
            <person name="Unkles S.E."/>
            <person name="van de Wiele N."/>
            <person name="van Rossen-Uffink D."/>
            <person name="Oliveira J.V."/>
            <person name="Vesth T.C."/>
            <person name="Visser J."/>
            <person name="Yu J.-H."/>
            <person name="Zhou M."/>
            <person name="Andersen M.R."/>
            <person name="Archer D.B."/>
            <person name="Baker S.E."/>
            <person name="Benoit I."/>
            <person name="Brakhage A.A."/>
            <person name="Braus G.H."/>
            <person name="Fischer R."/>
            <person name="Frisvad J.C."/>
            <person name="Goldman G.H."/>
            <person name="Houbraken J."/>
            <person name="Oakley B."/>
            <person name="Pocsi I."/>
            <person name="Scazzocchio C."/>
            <person name="Seiboth B."/>
            <person name="vanKuyk P.A."/>
            <person name="Wortman J."/>
            <person name="Dyer P.S."/>
            <person name="Grigoriev I.V."/>
        </authorList>
    </citation>
    <scope>NUCLEOTIDE SEQUENCE [LARGE SCALE GENOMIC DNA]</scope>
    <source>
        <strain evidence="2">CBS 583.65</strain>
    </source>
</reference>
<dbReference type="OrthoDB" id="4505909at2759"/>
<evidence type="ECO:0008006" key="3">
    <source>
        <dbReference type="Google" id="ProtNLM"/>
    </source>
</evidence>
<dbReference type="AlphaFoldDB" id="A0A1L9PHG0"/>
<gene>
    <name evidence="1" type="ORF">ASPVEDRAFT_71046</name>
</gene>
<protein>
    <recommendedName>
        <fullName evidence="3">F-box domain-containing protein</fullName>
    </recommendedName>
</protein>
<evidence type="ECO:0000313" key="1">
    <source>
        <dbReference type="EMBL" id="OJJ00883.1"/>
    </source>
</evidence>
<dbReference type="GeneID" id="63731610"/>
<proteinExistence type="predicted"/>
<organism evidence="1 2">
    <name type="scientific">Aspergillus versicolor CBS 583.65</name>
    <dbReference type="NCBI Taxonomy" id="1036611"/>
    <lineage>
        <taxon>Eukaryota</taxon>
        <taxon>Fungi</taxon>
        <taxon>Dikarya</taxon>
        <taxon>Ascomycota</taxon>
        <taxon>Pezizomycotina</taxon>
        <taxon>Eurotiomycetes</taxon>
        <taxon>Eurotiomycetidae</taxon>
        <taxon>Eurotiales</taxon>
        <taxon>Aspergillaceae</taxon>
        <taxon>Aspergillus</taxon>
        <taxon>Aspergillus subgen. Nidulantes</taxon>
    </lineage>
</organism>
<dbReference type="Proteomes" id="UP000184073">
    <property type="component" value="Unassembled WGS sequence"/>
</dbReference>
<dbReference type="RefSeq" id="XP_040666645.1">
    <property type="nucleotide sequence ID" value="XM_040816099.1"/>
</dbReference>